<protein>
    <recommendedName>
        <fullName evidence="4">Bacterial surface antigen (D15) domain-containing protein</fullName>
    </recommendedName>
</protein>
<dbReference type="AlphaFoldDB" id="A0AAD0YKS9"/>
<dbReference type="Proteomes" id="UP000278288">
    <property type="component" value="Chromosome"/>
</dbReference>
<dbReference type="Gene3D" id="2.40.160.50">
    <property type="entry name" value="membrane protein fhac: a member of the omp85/tpsb transporter family"/>
    <property type="match status" value="1"/>
</dbReference>
<comment type="subcellular location">
    <subcellularLocation>
        <location evidence="1">Membrane</location>
    </subcellularLocation>
</comment>
<evidence type="ECO:0000313" key="6">
    <source>
        <dbReference type="Proteomes" id="UP000278288"/>
    </source>
</evidence>
<keyword evidence="6" id="KW-1185">Reference proteome</keyword>
<evidence type="ECO:0000256" key="1">
    <source>
        <dbReference type="ARBA" id="ARBA00004370"/>
    </source>
</evidence>
<feature type="signal peptide" evidence="3">
    <location>
        <begin position="1"/>
        <end position="29"/>
    </location>
</feature>
<name>A0AAD0YKS9_CHRNA</name>
<sequence length="420" mass="48518">MYYCYYKFTTMKRILPYPLFILFSFFCYAQNNQSQILSDTLYESKIPQKDIVDIFHNVFHKKDNGDTIRAEKKFNWSMIPAAGYTLQTGFAGVISGNIGFYQQRSKDQKISNISTSYTYSQYKQTIFPLYANIWTKGNKINFISDFKYLNYPSEVYGLGGKRISIEANSNTAYTVNFKYIKLHQSVMFNVLKDFYVGGGIYYDQFWSIKVTDSLGTRINRLLTRDLKTSERASGLAIKALYDNRINQINPQNGEYLSITYRPNFTFMGSQSNWASLQIDARKYVHFPANSKNILAFWGFAWLTTSKTTPPYLMLPSTGWDDQNNTGRGYIQSRFRGKNMYYYENEYRFGITRNGLLGGVVFANVQSFSADLSDEYKKLLFGYGVGLRIKLNKHSNTNLCIDYGFGQNNSHGFFANIGEVF</sequence>
<dbReference type="GO" id="GO:0019867">
    <property type="term" value="C:outer membrane"/>
    <property type="evidence" value="ECO:0007669"/>
    <property type="project" value="InterPro"/>
</dbReference>
<dbReference type="InterPro" id="IPR000184">
    <property type="entry name" value="Bac_surfAg_D15"/>
</dbReference>
<dbReference type="KEGG" id="cnk:EG343_06370"/>
<keyword evidence="3" id="KW-0732">Signal</keyword>
<gene>
    <name evidence="5" type="ORF">EG343_06370</name>
</gene>
<proteinExistence type="predicted"/>
<evidence type="ECO:0000256" key="2">
    <source>
        <dbReference type="ARBA" id="ARBA00023136"/>
    </source>
</evidence>
<accession>A0AAD0YKS9</accession>
<feature type="chain" id="PRO_5041985063" description="Bacterial surface antigen (D15) domain-containing protein" evidence="3">
    <location>
        <begin position="30"/>
        <end position="420"/>
    </location>
</feature>
<dbReference type="Pfam" id="PF01103">
    <property type="entry name" value="Omp85"/>
    <property type="match status" value="1"/>
</dbReference>
<dbReference type="EMBL" id="CP033923">
    <property type="protein sequence ID" value="AZA90268.1"/>
    <property type="molecule type" value="Genomic_DNA"/>
</dbReference>
<evidence type="ECO:0000256" key="3">
    <source>
        <dbReference type="SAM" id="SignalP"/>
    </source>
</evidence>
<feature type="domain" description="Bacterial surface antigen (D15)" evidence="4">
    <location>
        <begin position="113"/>
        <end position="417"/>
    </location>
</feature>
<evidence type="ECO:0000313" key="5">
    <source>
        <dbReference type="EMBL" id="AZA90268.1"/>
    </source>
</evidence>
<organism evidence="5 6">
    <name type="scientific">Chryseobacterium nakagawai</name>
    <dbReference type="NCBI Taxonomy" id="1241982"/>
    <lineage>
        <taxon>Bacteria</taxon>
        <taxon>Pseudomonadati</taxon>
        <taxon>Bacteroidota</taxon>
        <taxon>Flavobacteriia</taxon>
        <taxon>Flavobacteriales</taxon>
        <taxon>Weeksellaceae</taxon>
        <taxon>Chryseobacterium group</taxon>
        <taxon>Chryseobacterium</taxon>
    </lineage>
</organism>
<reference evidence="5 6" key="1">
    <citation type="submission" date="2018-11" db="EMBL/GenBank/DDBJ databases">
        <title>Proposal to divide the Flavobacteriaceae and reorganize its genera based on Amino Acid Identity values calculated from whole genome sequences.</title>
        <authorList>
            <person name="Nicholson A.C."/>
            <person name="Gulvik C.A."/>
            <person name="Whitney A.M."/>
            <person name="Humrighouse B.W."/>
            <person name="Bell M."/>
            <person name="Holmes B."/>
            <person name="Steigerwalt A.G."/>
            <person name="Villarma A."/>
            <person name="Sheth M."/>
            <person name="Batra D."/>
            <person name="Pryor J."/>
            <person name="Bernardet J.-F."/>
            <person name="Hugo C."/>
            <person name="Kampfer P."/>
            <person name="Newman J."/>
            <person name="McQuiston J.R."/>
        </authorList>
    </citation>
    <scope>NUCLEOTIDE SEQUENCE [LARGE SCALE GENOMIC DNA]</scope>
    <source>
        <strain evidence="5 6">G0041</strain>
    </source>
</reference>
<keyword evidence="2" id="KW-0472">Membrane</keyword>
<evidence type="ECO:0000259" key="4">
    <source>
        <dbReference type="Pfam" id="PF01103"/>
    </source>
</evidence>